<name>A0AAD7L0X1_QUISA</name>
<keyword evidence="4" id="KW-1185">Reference proteome</keyword>
<evidence type="ECO:0000313" key="3">
    <source>
        <dbReference type="EMBL" id="KAJ7949193.1"/>
    </source>
</evidence>
<keyword evidence="2" id="KW-0472">Membrane</keyword>
<accession>A0AAD7L0X1</accession>
<feature type="region of interest" description="Disordered" evidence="1">
    <location>
        <begin position="32"/>
        <end position="54"/>
    </location>
</feature>
<reference evidence="3" key="1">
    <citation type="journal article" date="2023" name="Science">
        <title>Elucidation of the pathway for biosynthesis of saponin adjuvants from the soapbark tree.</title>
        <authorList>
            <person name="Reed J."/>
            <person name="Orme A."/>
            <person name="El-Demerdash A."/>
            <person name="Owen C."/>
            <person name="Martin L.B.B."/>
            <person name="Misra R.C."/>
            <person name="Kikuchi S."/>
            <person name="Rejzek M."/>
            <person name="Martin A.C."/>
            <person name="Harkess A."/>
            <person name="Leebens-Mack J."/>
            <person name="Louveau T."/>
            <person name="Stephenson M.J."/>
            <person name="Osbourn A."/>
        </authorList>
    </citation>
    <scope>NUCLEOTIDE SEQUENCE</scope>
    <source>
        <strain evidence="3">S10</strain>
    </source>
</reference>
<feature type="compositionally biased region" description="Polar residues" evidence="1">
    <location>
        <begin position="32"/>
        <end position="44"/>
    </location>
</feature>
<keyword evidence="2" id="KW-0812">Transmembrane</keyword>
<proteinExistence type="predicted"/>
<sequence>MAALSIGHYCHNKSRSPIQQFRKKDSSNNLIRLSRQSNGPVNDSSTRRKKDNMGRRPMSFKFFHDFDKFGKGIKENLSPKQKGDWKDVVLMSLSFAVYVYISQMLVSAYCAWVSMPKQSW</sequence>
<evidence type="ECO:0000313" key="4">
    <source>
        <dbReference type="Proteomes" id="UP001163823"/>
    </source>
</evidence>
<dbReference type="Proteomes" id="UP001163823">
    <property type="component" value="Chromosome 12"/>
</dbReference>
<keyword evidence="2" id="KW-1133">Transmembrane helix</keyword>
<organism evidence="3 4">
    <name type="scientific">Quillaja saponaria</name>
    <name type="common">Soap bark tree</name>
    <dbReference type="NCBI Taxonomy" id="32244"/>
    <lineage>
        <taxon>Eukaryota</taxon>
        <taxon>Viridiplantae</taxon>
        <taxon>Streptophyta</taxon>
        <taxon>Embryophyta</taxon>
        <taxon>Tracheophyta</taxon>
        <taxon>Spermatophyta</taxon>
        <taxon>Magnoliopsida</taxon>
        <taxon>eudicotyledons</taxon>
        <taxon>Gunneridae</taxon>
        <taxon>Pentapetalae</taxon>
        <taxon>rosids</taxon>
        <taxon>fabids</taxon>
        <taxon>Fabales</taxon>
        <taxon>Quillajaceae</taxon>
        <taxon>Quillaja</taxon>
    </lineage>
</organism>
<feature type="transmembrane region" description="Helical" evidence="2">
    <location>
        <begin position="88"/>
        <end position="115"/>
    </location>
</feature>
<dbReference type="AlphaFoldDB" id="A0AAD7L0X1"/>
<dbReference type="KEGG" id="qsa:O6P43_029560"/>
<evidence type="ECO:0000256" key="2">
    <source>
        <dbReference type="SAM" id="Phobius"/>
    </source>
</evidence>
<dbReference type="EMBL" id="JARAOO010000012">
    <property type="protein sequence ID" value="KAJ7949193.1"/>
    <property type="molecule type" value="Genomic_DNA"/>
</dbReference>
<protein>
    <submittedName>
        <fullName evidence="3">RNA/RNP complex-1-interacting phosphatase</fullName>
    </submittedName>
</protein>
<gene>
    <name evidence="3" type="ORF">O6P43_029560</name>
</gene>
<comment type="caution">
    <text evidence="3">The sequence shown here is derived from an EMBL/GenBank/DDBJ whole genome shotgun (WGS) entry which is preliminary data.</text>
</comment>
<evidence type="ECO:0000256" key="1">
    <source>
        <dbReference type="SAM" id="MobiDB-lite"/>
    </source>
</evidence>